<organism evidence="3 4">
    <name type="scientific">Arsukibacterium indicum</name>
    <dbReference type="NCBI Taxonomy" id="2848612"/>
    <lineage>
        <taxon>Bacteria</taxon>
        <taxon>Pseudomonadati</taxon>
        <taxon>Pseudomonadota</taxon>
        <taxon>Gammaproteobacteria</taxon>
        <taxon>Chromatiales</taxon>
        <taxon>Chromatiaceae</taxon>
        <taxon>Arsukibacterium</taxon>
    </lineage>
</organism>
<reference evidence="3 4" key="1">
    <citation type="submission" date="2021-06" db="EMBL/GenBank/DDBJ databases">
        <title>Rheinheimera indica sp. nov., isolated from deep-sea sediment.</title>
        <authorList>
            <person name="Wang Z."/>
            <person name="Zhang X.-Y."/>
        </authorList>
    </citation>
    <scope>NUCLEOTIDE SEQUENCE [LARGE SCALE GENOMIC DNA]</scope>
    <source>
        <strain evidence="3 4">SM2107</strain>
    </source>
</reference>
<keyword evidence="2" id="KW-0472">Membrane</keyword>
<protein>
    <submittedName>
        <fullName evidence="3">Uncharacterized protein</fullName>
    </submittedName>
</protein>
<sequence length="440" mass="50498">MKVLSDVWTSITGNANARVKDPVIGSFVVAWILCNWDKLAILFFGDNKVEERIGNLVEKMAIIQSPELIYQDLDLLILPSLIALVYLFILPTVSLWVNQKQKKPIIAQHSHAVDVEIAQAKKQWELNKEKLRSNPNKGFLEKDVELDIQRQKARDELRNKIRNEYLDKRIKTSTALATKSTEEAAILELQRRKLEQEVEEKERKSTSEKLRFERQATLLKATIASHRFPAAYFFLQRLSGALREDNIVMSLEGLSETVAAIFGYDNFEQMINDEDFTNENLEKLKYILASNELVNRLAEICNAEIDAEEKLDPEVIFQHIQTIFEDLPYKFLSEDGLVEAISEYVHEVTHEILNSEELSGPMAETDTIFEELWLEVQDYHNDVSFSVKFHGYASGPHRKESDVQGRELEVNLTATTKPIIGSFGFGELTYKIKGAPRDYD</sequence>
<evidence type="ECO:0000256" key="2">
    <source>
        <dbReference type="SAM" id="Phobius"/>
    </source>
</evidence>
<name>A0ABS6MN31_9GAMM</name>
<dbReference type="Proteomes" id="UP000704611">
    <property type="component" value="Unassembled WGS sequence"/>
</dbReference>
<proteinExistence type="predicted"/>
<gene>
    <name evidence="3" type="ORF">KQY15_14060</name>
</gene>
<comment type="caution">
    <text evidence="3">The sequence shown here is derived from an EMBL/GenBank/DDBJ whole genome shotgun (WGS) entry which is preliminary data.</text>
</comment>
<evidence type="ECO:0000313" key="4">
    <source>
        <dbReference type="Proteomes" id="UP000704611"/>
    </source>
</evidence>
<dbReference type="RefSeq" id="WP_217670204.1">
    <property type="nucleotide sequence ID" value="NZ_JAHRID010000006.1"/>
</dbReference>
<keyword evidence="2" id="KW-0812">Transmembrane</keyword>
<keyword evidence="1" id="KW-0175">Coiled coil</keyword>
<feature type="transmembrane region" description="Helical" evidence="2">
    <location>
        <begin position="75"/>
        <end position="97"/>
    </location>
</feature>
<keyword evidence="2" id="KW-1133">Transmembrane helix</keyword>
<accession>A0ABS6MN31</accession>
<keyword evidence="4" id="KW-1185">Reference proteome</keyword>
<evidence type="ECO:0000313" key="3">
    <source>
        <dbReference type="EMBL" id="MBV2130214.1"/>
    </source>
</evidence>
<feature type="coiled-coil region" evidence="1">
    <location>
        <begin position="177"/>
        <end position="211"/>
    </location>
</feature>
<evidence type="ECO:0000256" key="1">
    <source>
        <dbReference type="SAM" id="Coils"/>
    </source>
</evidence>
<dbReference type="EMBL" id="JAHRID010000006">
    <property type="protein sequence ID" value="MBV2130214.1"/>
    <property type="molecule type" value="Genomic_DNA"/>
</dbReference>